<dbReference type="InterPro" id="IPR013211">
    <property type="entry name" value="LVIVD"/>
</dbReference>
<organism evidence="2 3">
    <name type="scientific">Spirilliplanes yamanashiensis</name>
    <dbReference type="NCBI Taxonomy" id="42233"/>
    <lineage>
        <taxon>Bacteria</taxon>
        <taxon>Bacillati</taxon>
        <taxon>Actinomycetota</taxon>
        <taxon>Actinomycetes</taxon>
        <taxon>Micromonosporales</taxon>
        <taxon>Micromonosporaceae</taxon>
        <taxon>Spirilliplanes</taxon>
    </lineage>
</organism>
<evidence type="ECO:0000256" key="1">
    <source>
        <dbReference type="SAM" id="MobiDB-lite"/>
    </source>
</evidence>
<comment type="caution">
    <text evidence="2">The sequence shown here is derived from an EMBL/GenBank/DDBJ whole genome shotgun (WGS) entry which is preliminary data.</text>
</comment>
<name>A0A8J4DMZ5_9ACTN</name>
<dbReference type="RefSeq" id="WP_203941870.1">
    <property type="nucleotide sequence ID" value="NZ_BAAAGJ010000021.1"/>
</dbReference>
<evidence type="ECO:0008006" key="4">
    <source>
        <dbReference type="Google" id="ProtNLM"/>
    </source>
</evidence>
<reference evidence="2" key="1">
    <citation type="submission" date="2021-01" db="EMBL/GenBank/DDBJ databases">
        <title>Whole genome shotgun sequence of Spirilliplanes yamanashiensis NBRC 15828.</title>
        <authorList>
            <person name="Komaki H."/>
            <person name="Tamura T."/>
        </authorList>
    </citation>
    <scope>NUCLEOTIDE SEQUENCE</scope>
    <source>
        <strain evidence="2">NBRC 15828</strain>
    </source>
</reference>
<dbReference type="EMBL" id="BOOY01000044">
    <property type="protein sequence ID" value="GIJ06704.1"/>
    <property type="molecule type" value="Genomic_DNA"/>
</dbReference>
<evidence type="ECO:0000313" key="2">
    <source>
        <dbReference type="EMBL" id="GIJ06704.1"/>
    </source>
</evidence>
<keyword evidence="3" id="KW-1185">Reference proteome</keyword>
<sequence length="448" mass="48666">MAIFALLVPATPGSAGHDGDPGTRNLQPAGHTADNRPATDFFQPFFTDVAFWGKLAYQGVWWGGFRIIDVSRPHSPRVLSEVDCGVFQGDVGVWGNLVFRSVDAPVTATTAQGTCNNDSPAVLSQTGGFEGIQIFRVRDTRRASARDLVTVVGTDCGSHTHTVVPDPRNDRVLIYVSSSGAAPEYPRTRFGNRCAAEHGKFQIVEVPLRAPHRARVVADVPLGRSAGAVVANDCHDIGVLINRGRRLAVCAGDVSVVFDISNPARPRFLRSFTVPGVSSWHSGQFSYDGRVTVMGWEPGGGVAPECEATDPAINKSIFFFETATGRLLGTWVLPRPQAATENCTIHNYGIVPTARRDVLVTGAYQAGTWVVDFTDPRRPRTVAWSDPRPQDPANLTLAGAWGSYWYNGRIFETNITEGLNTFQLKDRVVRGARWQPFLNPQTQLGPVG</sequence>
<accession>A0A8J4DMZ5</accession>
<gene>
    <name evidence="2" type="ORF">Sya03_60560</name>
</gene>
<proteinExistence type="predicted"/>
<protein>
    <recommendedName>
        <fullName evidence="4">LVIVD repeat-containing protein</fullName>
    </recommendedName>
</protein>
<dbReference type="AlphaFoldDB" id="A0A8J4DMZ5"/>
<evidence type="ECO:0000313" key="3">
    <source>
        <dbReference type="Proteomes" id="UP000652013"/>
    </source>
</evidence>
<dbReference type="Pfam" id="PF08309">
    <property type="entry name" value="LVIVD"/>
    <property type="match status" value="2"/>
</dbReference>
<dbReference type="Proteomes" id="UP000652013">
    <property type="component" value="Unassembled WGS sequence"/>
</dbReference>
<feature type="region of interest" description="Disordered" evidence="1">
    <location>
        <begin position="12"/>
        <end position="33"/>
    </location>
</feature>